<feature type="domain" description="Rod shape-determining protein MreC beta-barrel core" evidence="6">
    <location>
        <begin position="110"/>
        <end position="255"/>
    </location>
</feature>
<dbReference type="NCBIfam" id="NF010532">
    <property type="entry name" value="PRK13922.9-3"/>
    <property type="match status" value="1"/>
</dbReference>
<evidence type="ECO:0000259" key="6">
    <source>
        <dbReference type="Pfam" id="PF04085"/>
    </source>
</evidence>
<sequence>MQQIINFLIRNKNFLLFLLLLFLSLILTIQSHSYHKSKFISSTNFLSGGVYGWRYSINNYFGLKNKNERLLEENVQLRNRLSKLTRDTIATTYIDTSSFNQPYTFIEGNVYKNDYSKADNYILINKGEKDGIESDMGIITDKGIVGIVENTSKNYSRVISILNSNSRINAGLKRSNQYGSLVWNGKDPNIVQLETVPRQAILKKGDTIITNGRSTIFPRGIGIGTILNYELDQNQSYFLIDVQLFNDMTDIGFIYAIRSNHATEIKLLETPKVDE</sequence>
<proteinExistence type="inferred from homology"/>
<comment type="similarity">
    <text evidence="1">Belongs to the MreC family.</text>
</comment>
<dbReference type="EMBL" id="FOAB01000003">
    <property type="protein sequence ID" value="SEL23063.1"/>
    <property type="molecule type" value="Genomic_DNA"/>
</dbReference>
<dbReference type="PANTHER" id="PTHR34138:SF1">
    <property type="entry name" value="CELL SHAPE-DETERMINING PROTEIN MREC"/>
    <property type="match status" value="1"/>
</dbReference>
<feature type="coiled-coil region" evidence="5">
    <location>
        <begin position="60"/>
        <end position="87"/>
    </location>
</feature>
<reference evidence="7 8" key="1">
    <citation type="submission" date="2016-10" db="EMBL/GenBank/DDBJ databases">
        <authorList>
            <person name="de Groot N.N."/>
        </authorList>
    </citation>
    <scope>NUCLEOTIDE SEQUENCE [LARGE SCALE GENOMIC DNA]</scope>
    <source>
        <strain evidence="7 8">DSM 25232</strain>
    </source>
</reference>
<evidence type="ECO:0000256" key="4">
    <source>
        <dbReference type="ARBA" id="ARBA00032089"/>
    </source>
</evidence>
<protein>
    <recommendedName>
        <fullName evidence="2">Cell shape-determining protein MreC</fullName>
    </recommendedName>
    <alternativeName>
        <fullName evidence="4">Cell shape protein MreC</fullName>
    </alternativeName>
</protein>
<dbReference type="PANTHER" id="PTHR34138">
    <property type="entry name" value="CELL SHAPE-DETERMINING PROTEIN MREC"/>
    <property type="match status" value="1"/>
</dbReference>
<dbReference type="Pfam" id="PF04085">
    <property type="entry name" value="MreC"/>
    <property type="match status" value="1"/>
</dbReference>
<keyword evidence="5" id="KW-0175">Coiled coil</keyword>
<evidence type="ECO:0000256" key="3">
    <source>
        <dbReference type="ARBA" id="ARBA00022960"/>
    </source>
</evidence>
<gene>
    <name evidence="7" type="ORF">SAMN04487910_2096</name>
</gene>
<evidence type="ECO:0000256" key="5">
    <source>
        <dbReference type="SAM" id="Coils"/>
    </source>
</evidence>
<dbReference type="GO" id="GO:0005886">
    <property type="term" value="C:plasma membrane"/>
    <property type="evidence" value="ECO:0007669"/>
    <property type="project" value="TreeGrafter"/>
</dbReference>
<dbReference type="InterPro" id="IPR042177">
    <property type="entry name" value="Cell/Rod_1"/>
</dbReference>
<dbReference type="InterPro" id="IPR007221">
    <property type="entry name" value="MreC"/>
</dbReference>
<dbReference type="OrthoDB" id="9811827at2"/>
<organism evidence="7 8">
    <name type="scientific">Aquimarina amphilecti</name>
    <dbReference type="NCBI Taxonomy" id="1038014"/>
    <lineage>
        <taxon>Bacteria</taxon>
        <taxon>Pseudomonadati</taxon>
        <taxon>Bacteroidota</taxon>
        <taxon>Flavobacteriia</taxon>
        <taxon>Flavobacteriales</taxon>
        <taxon>Flavobacteriaceae</taxon>
        <taxon>Aquimarina</taxon>
    </lineage>
</organism>
<evidence type="ECO:0000256" key="1">
    <source>
        <dbReference type="ARBA" id="ARBA00009369"/>
    </source>
</evidence>
<dbReference type="RefSeq" id="WP_091408053.1">
    <property type="nucleotide sequence ID" value="NZ_FOAB01000003.1"/>
</dbReference>
<dbReference type="AlphaFoldDB" id="A0A1H7NHT8"/>
<evidence type="ECO:0000256" key="2">
    <source>
        <dbReference type="ARBA" id="ARBA00013855"/>
    </source>
</evidence>
<dbReference type="STRING" id="1038014.SAMN04487910_2096"/>
<accession>A0A1H7NHT8</accession>
<evidence type="ECO:0000313" key="8">
    <source>
        <dbReference type="Proteomes" id="UP000198521"/>
    </source>
</evidence>
<dbReference type="Gene3D" id="2.40.10.350">
    <property type="entry name" value="Rod shape-determining protein MreC, domain 2"/>
    <property type="match status" value="1"/>
</dbReference>
<name>A0A1H7NHT8_AQUAM</name>
<keyword evidence="8" id="KW-1185">Reference proteome</keyword>
<evidence type="ECO:0000313" key="7">
    <source>
        <dbReference type="EMBL" id="SEL23063.1"/>
    </source>
</evidence>
<dbReference type="InterPro" id="IPR042175">
    <property type="entry name" value="Cell/Rod_MreC_2"/>
</dbReference>
<dbReference type="Gene3D" id="2.40.10.340">
    <property type="entry name" value="Rod shape-determining protein MreC, domain 1"/>
    <property type="match status" value="1"/>
</dbReference>
<keyword evidence="3" id="KW-0133">Cell shape</keyword>
<dbReference type="GO" id="GO:0008360">
    <property type="term" value="P:regulation of cell shape"/>
    <property type="evidence" value="ECO:0007669"/>
    <property type="project" value="UniProtKB-KW"/>
</dbReference>
<dbReference type="Proteomes" id="UP000198521">
    <property type="component" value="Unassembled WGS sequence"/>
</dbReference>
<dbReference type="InterPro" id="IPR055342">
    <property type="entry name" value="MreC_beta-barrel_core"/>
</dbReference>